<dbReference type="RefSeq" id="XP_014151487.1">
    <property type="nucleotide sequence ID" value="XM_014296012.1"/>
</dbReference>
<evidence type="ECO:0000313" key="1">
    <source>
        <dbReference type="EMBL" id="KNC77585.1"/>
    </source>
</evidence>
<accession>A0A0L0FLG3</accession>
<protein>
    <submittedName>
        <fullName evidence="1">Uncharacterized protein</fullName>
    </submittedName>
</protein>
<dbReference type="GeneID" id="25910456"/>
<name>A0A0L0FLG3_9EUKA</name>
<reference evidence="1 2" key="1">
    <citation type="submission" date="2011-02" db="EMBL/GenBank/DDBJ databases">
        <title>The Genome Sequence of Sphaeroforma arctica JP610.</title>
        <authorList>
            <consortium name="The Broad Institute Genome Sequencing Platform"/>
            <person name="Russ C."/>
            <person name="Cuomo C."/>
            <person name="Young S.K."/>
            <person name="Zeng Q."/>
            <person name="Gargeya S."/>
            <person name="Alvarado L."/>
            <person name="Berlin A."/>
            <person name="Chapman S.B."/>
            <person name="Chen Z."/>
            <person name="Freedman E."/>
            <person name="Gellesch M."/>
            <person name="Goldberg J."/>
            <person name="Griggs A."/>
            <person name="Gujja S."/>
            <person name="Heilman E."/>
            <person name="Heiman D."/>
            <person name="Howarth C."/>
            <person name="Mehta T."/>
            <person name="Neiman D."/>
            <person name="Pearson M."/>
            <person name="Roberts A."/>
            <person name="Saif S."/>
            <person name="Shea T."/>
            <person name="Shenoy N."/>
            <person name="Sisk P."/>
            <person name="Stolte C."/>
            <person name="Sykes S."/>
            <person name="White J."/>
            <person name="Yandava C."/>
            <person name="Burger G."/>
            <person name="Gray M.W."/>
            <person name="Holland P.W.H."/>
            <person name="King N."/>
            <person name="Lang F.B.F."/>
            <person name="Roger A.J."/>
            <person name="Ruiz-Trillo I."/>
            <person name="Haas B."/>
            <person name="Nusbaum C."/>
            <person name="Birren B."/>
        </authorList>
    </citation>
    <scope>NUCLEOTIDE SEQUENCE [LARGE SCALE GENOMIC DNA]</scope>
    <source>
        <strain evidence="1 2">JP610</strain>
    </source>
</reference>
<dbReference type="Proteomes" id="UP000054560">
    <property type="component" value="Unassembled WGS sequence"/>
</dbReference>
<proteinExistence type="predicted"/>
<gene>
    <name evidence="1" type="ORF">SARC_09952</name>
</gene>
<evidence type="ECO:0000313" key="2">
    <source>
        <dbReference type="Proteomes" id="UP000054560"/>
    </source>
</evidence>
<keyword evidence="2" id="KW-1185">Reference proteome</keyword>
<dbReference type="AlphaFoldDB" id="A0A0L0FLG3"/>
<dbReference type="EMBL" id="KQ242688">
    <property type="protein sequence ID" value="KNC77585.1"/>
    <property type="molecule type" value="Genomic_DNA"/>
</dbReference>
<sequence length="138" mass="14865">MKQTLLDVAKPAASMNTLMDTTMNTMEATPASNTAMNLDDFVDADIDDDDDQVAITPIIFSLSLSSLDATTTPVTELPTRTQLATFSFEALSNVAINEDNNETSLYPTVYTLDVSHQVALGYEDDAHSMGTLDGPPEL</sequence>
<organism evidence="1 2">
    <name type="scientific">Sphaeroforma arctica JP610</name>
    <dbReference type="NCBI Taxonomy" id="667725"/>
    <lineage>
        <taxon>Eukaryota</taxon>
        <taxon>Ichthyosporea</taxon>
        <taxon>Ichthyophonida</taxon>
        <taxon>Sphaeroforma</taxon>
    </lineage>
</organism>